<evidence type="ECO:0000256" key="1">
    <source>
        <dbReference type="SAM" id="MobiDB-lite"/>
    </source>
</evidence>
<protein>
    <submittedName>
        <fullName evidence="2">Uncharacterized protein</fullName>
    </submittedName>
</protein>
<name>A0A0B6ZEF8_9EUPU</name>
<gene>
    <name evidence="2" type="primary">ORF57308</name>
</gene>
<organism evidence="2">
    <name type="scientific">Arion vulgaris</name>
    <dbReference type="NCBI Taxonomy" id="1028688"/>
    <lineage>
        <taxon>Eukaryota</taxon>
        <taxon>Metazoa</taxon>
        <taxon>Spiralia</taxon>
        <taxon>Lophotrochozoa</taxon>
        <taxon>Mollusca</taxon>
        <taxon>Gastropoda</taxon>
        <taxon>Heterobranchia</taxon>
        <taxon>Euthyneura</taxon>
        <taxon>Panpulmonata</taxon>
        <taxon>Eupulmonata</taxon>
        <taxon>Stylommatophora</taxon>
        <taxon>Helicina</taxon>
        <taxon>Arionoidea</taxon>
        <taxon>Arionidae</taxon>
        <taxon>Arion</taxon>
    </lineage>
</organism>
<reference evidence="2" key="1">
    <citation type="submission" date="2014-12" db="EMBL/GenBank/DDBJ databases">
        <title>Insight into the proteome of Arion vulgaris.</title>
        <authorList>
            <person name="Aradska J."/>
            <person name="Bulat T."/>
            <person name="Smidak R."/>
            <person name="Sarate P."/>
            <person name="Gangsoo J."/>
            <person name="Sialana F."/>
            <person name="Bilban M."/>
            <person name="Lubec G."/>
        </authorList>
    </citation>
    <scope>NUCLEOTIDE SEQUENCE</scope>
    <source>
        <tissue evidence="2">Skin</tissue>
    </source>
</reference>
<proteinExistence type="predicted"/>
<evidence type="ECO:0000313" key="2">
    <source>
        <dbReference type="EMBL" id="CEK66100.1"/>
    </source>
</evidence>
<accession>A0A0B6ZEF8</accession>
<feature type="region of interest" description="Disordered" evidence="1">
    <location>
        <begin position="153"/>
        <end position="185"/>
    </location>
</feature>
<feature type="compositionally biased region" description="Basic residues" evidence="1">
    <location>
        <begin position="162"/>
        <end position="179"/>
    </location>
</feature>
<dbReference type="EMBL" id="HACG01019235">
    <property type="protein sequence ID" value="CEK66100.1"/>
    <property type="molecule type" value="Transcribed_RNA"/>
</dbReference>
<sequence length="230" mass="25117">MVSCDCFNYLAIGSVFELDSECSEQTDRETFSNETYYADQLNFSAEDSDGLFHEQQQAVNTSMHTVESRYKRRAALRRVGETSYESKDEEIDVNYNHGPGGCCGGGSEGNGCTGNYNGYSGAGSAKCGCDEDTYEKGLVNKKPVCADDHHSDVSGYHGGSDHHHHHGGEHHHGGAGHHHGGSEHHNSFGSTSCGCHNGEEPDTYELIHNKDAQRYKGTGPDRSHYYAGFE</sequence>
<feature type="compositionally biased region" description="Basic and acidic residues" evidence="1">
    <location>
        <begin position="211"/>
        <end position="224"/>
    </location>
</feature>
<feature type="region of interest" description="Disordered" evidence="1">
    <location>
        <begin position="211"/>
        <end position="230"/>
    </location>
</feature>
<dbReference type="AlphaFoldDB" id="A0A0B6ZEF8"/>